<name>A0A172Q0V6_9CAUD</name>
<dbReference type="Proteomes" id="UP000225947">
    <property type="component" value="Segment"/>
</dbReference>
<proteinExistence type="predicted"/>
<gene>
    <name evidence="1" type="ORF">ME3_262</name>
</gene>
<evidence type="ECO:0000313" key="1">
    <source>
        <dbReference type="EMBL" id="AND75423.1"/>
    </source>
</evidence>
<protein>
    <submittedName>
        <fullName evidence="1">Uncharacterized protein</fullName>
    </submittedName>
</protein>
<accession>A0A172Q0V6</accession>
<keyword evidence="2" id="KW-1185">Reference proteome</keyword>
<reference evidence="2" key="1">
    <citation type="submission" date="2016-03" db="EMBL/GenBank/DDBJ databases">
        <title>Characterization of Acinetobacter baumannii phage vB_AbaM_ME3.</title>
        <authorList>
            <person name="Buttimer C.T.H."/>
            <person name="Elbreki M."/>
            <person name="Coffey A."/>
        </authorList>
    </citation>
    <scope>NUCLEOTIDE SEQUENCE [LARGE SCALE GENOMIC DNA]</scope>
</reference>
<sequence>MKYLEKYKLCTQKYYGLFYRLNSFVPDYFENWHGMALKSCQGLKYFRTNRVQIEKHNFNHTGSITLTSSLETIVDDFSPYFSSVNQIAICEYEVDDNNSVNFSSFKVTIFDQGVSRWDIIKVIKGNPI</sequence>
<dbReference type="EMBL" id="KU935715">
    <property type="protein sequence ID" value="AND75423.1"/>
    <property type="molecule type" value="Genomic_DNA"/>
</dbReference>
<evidence type="ECO:0000313" key="2">
    <source>
        <dbReference type="Proteomes" id="UP000225947"/>
    </source>
</evidence>
<organism evidence="1 2">
    <name type="scientific">Acinetobacter phage vB_AbaM_ME3</name>
    <dbReference type="NCBI Taxonomy" id="1837876"/>
    <lineage>
        <taxon>Viruses</taxon>
        <taxon>Duplodnaviria</taxon>
        <taxon>Heunggongvirae</taxon>
        <taxon>Uroviricota</taxon>
        <taxon>Caudoviricetes</taxon>
        <taxon>Metrivirus</taxon>
        <taxon>Metrivirus ME3</taxon>
    </lineage>
</organism>